<proteinExistence type="inferred from homology"/>
<dbReference type="InterPro" id="IPR018524">
    <property type="entry name" value="DNA/RNA_endonuclease_AS"/>
</dbReference>
<keyword evidence="6" id="KW-0460">Magnesium</keyword>
<dbReference type="Proteomes" id="UP001642483">
    <property type="component" value="Unassembled WGS sequence"/>
</dbReference>
<sequence>MTVRDVNYTCDDFFHHKPWPMPVDVMERGVVKLCQNEVEGGLEGKPFFATLFSTTDRIPVYTANAIVLHRGAKSYDRPSSEYWKRVALGLCGRNALPVNSVDSIITFTNHTELKMCRKYQAVCEDYHDNELDLDRGHLSPNAINSQNLEKQRATFTLTNAAPQFAKFNQHSWRVYECVTMYTILDLVPGEKVYILTGTYGTALDKNNKPLWLNKNELPDKNPVKVPGYYWKAVCYPGNSHNAAWGYAIVQKNVNVKEMADFRNYMTLKIFADKYFLDLPFGSECLNASFGQFGKHVFPTWNKFIDSHCSDDY</sequence>
<accession>A0ABP0GUG8</accession>
<dbReference type="InterPro" id="IPR044929">
    <property type="entry name" value="DNA/RNA_non-sp_Endonuclease_sf"/>
</dbReference>
<feature type="domain" description="DNA/RNA non-specific endonuclease/pyrophosphatase/phosphodiesterase" evidence="8">
    <location>
        <begin position="44"/>
        <end position="276"/>
    </location>
</feature>
<gene>
    <name evidence="9" type="ORF">CVLEPA_LOCUS27815</name>
</gene>
<dbReference type="SMART" id="SM00477">
    <property type="entry name" value="NUC"/>
    <property type="match status" value="1"/>
</dbReference>
<evidence type="ECO:0000256" key="1">
    <source>
        <dbReference type="ARBA" id="ARBA00001946"/>
    </source>
</evidence>
<dbReference type="PANTHER" id="PTHR21472:SF7">
    <property type="entry name" value="ENDONUCLEASE G, MITOCHONDRIAL-LIKE ISOFORM X2"/>
    <property type="match status" value="1"/>
</dbReference>
<dbReference type="InterPro" id="IPR020821">
    <property type="entry name" value="ENPP1-3/EXOG-like_nuc-like"/>
</dbReference>
<organism evidence="9 10">
    <name type="scientific">Clavelina lepadiformis</name>
    <name type="common">Light-bulb sea squirt</name>
    <name type="synonym">Ascidia lepadiformis</name>
    <dbReference type="NCBI Taxonomy" id="159417"/>
    <lineage>
        <taxon>Eukaryota</taxon>
        <taxon>Metazoa</taxon>
        <taxon>Chordata</taxon>
        <taxon>Tunicata</taxon>
        <taxon>Ascidiacea</taxon>
        <taxon>Aplousobranchia</taxon>
        <taxon>Clavelinidae</taxon>
        <taxon>Clavelina</taxon>
    </lineage>
</organism>
<dbReference type="InterPro" id="IPR039015">
    <property type="entry name" value="ENDOD1"/>
</dbReference>
<protein>
    <recommendedName>
        <fullName evidence="11">Endonuclease</fullName>
    </recommendedName>
</protein>
<dbReference type="PROSITE" id="PS01070">
    <property type="entry name" value="NUCLEASE_NON_SPEC"/>
    <property type="match status" value="1"/>
</dbReference>
<evidence type="ECO:0000256" key="2">
    <source>
        <dbReference type="ARBA" id="ARBA00010052"/>
    </source>
</evidence>
<keyword evidence="10" id="KW-1185">Reference proteome</keyword>
<evidence type="ECO:0000256" key="3">
    <source>
        <dbReference type="ARBA" id="ARBA00022722"/>
    </source>
</evidence>
<evidence type="ECO:0000313" key="9">
    <source>
        <dbReference type="EMBL" id="CAK8694444.1"/>
    </source>
</evidence>
<dbReference type="PANTHER" id="PTHR21472">
    <property type="entry name" value="ENDONUCLEASE DOMAIN-CONTAINING 1 PROTEIN ENDOD1"/>
    <property type="match status" value="1"/>
</dbReference>
<evidence type="ECO:0000259" key="8">
    <source>
        <dbReference type="SMART" id="SM00892"/>
    </source>
</evidence>
<dbReference type="SMART" id="SM00892">
    <property type="entry name" value="Endonuclease_NS"/>
    <property type="match status" value="1"/>
</dbReference>
<dbReference type="Pfam" id="PF01223">
    <property type="entry name" value="Endonuclease_NS"/>
    <property type="match status" value="1"/>
</dbReference>
<evidence type="ECO:0000256" key="6">
    <source>
        <dbReference type="ARBA" id="ARBA00022842"/>
    </source>
</evidence>
<evidence type="ECO:0008006" key="11">
    <source>
        <dbReference type="Google" id="ProtNLM"/>
    </source>
</evidence>
<reference evidence="9 10" key="1">
    <citation type="submission" date="2024-02" db="EMBL/GenBank/DDBJ databases">
        <authorList>
            <person name="Daric V."/>
            <person name="Darras S."/>
        </authorList>
    </citation>
    <scope>NUCLEOTIDE SEQUENCE [LARGE SCALE GENOMIC DNA]</scope>
</reference>
<dbReference type="EMBL" id="CAWYQH010000141">
    <property type="protein sequence ID" value="CAK8694444.1"/>
    <property type="molecule type" value="Genomic_DNA"/>
</dbReference>
<comment type="similarity">
    <text evidence="2">Belongs to the DNA/RNA non-specific endonuclease family.</text>
</comment>
<evidence type="ECO:0000256" key="4">
    <source>
        <dbReference type="ARBA" id="ARBA00022723"/>
    </source>
</evidence>
<comment type="cofactor">
    <cofactor evidence="1">
        <name>Mg(2+)</name>
        <dbReference type="ChEBI" id="CHEBI:18420"/>
    </cofactor>
</comment>
<dbReference type="SUPFAM" id="SSF54060">
    <property type="entry name" value="His-Me finger endonucleases"/>
    <property type="match status" value="1"/>
</dbReference>
<evidence type="ECO:0000313" key="10">
    <source>
        <dbReference type="Proteomes" id="UP001642483"/>
    </source>
</evidence>
<dbReference type="Gene3D" id="3.40.570.10">
    <property type="entry name" value="Extracellular Endonuclease, subunit A"/>
    <property type="match status" value="1"/>
</dbReference>
<keyword evidence="5" id="KW-0255">Endonuclease</keyword>
<keyword evidence="4" id="KW-0479">Metal-binding</keyword>
<evidence type="ECO:0000259" key="7">
    <source>
        <dbReference type="SMART" id="SM00477"/>
    </source>
</evidence>
<dbReference type="InterPro" id="IPR001604">
    <property type="entry name" value="Endo_G_ENPP1-like_dom"/>
</dbReference>
<dbReference type="InterPro" id="IPR044925">
    <property type="entry name" value="His-Me_finger_sf"/>
</dbReference>
<comment type="caution">
    <text evidence="9">The sequence shown here is derived from an EMBL/GenBank/DDBJ whole genome shotgun (WGS) entry which is preliminary data.</text>
</comment>
<keyword evidence="3" id="KW-0540">Nuclease</keyword>
<feature type="domain" description="ENPP1-3/EXOG-like endonuclease/phosphodiesterase" evidence="7">
    <location>
        <begin position="45"/>
        <end position="276"/>
    </location>
</feature>
<keyword evidence="5" id="KW-0378">Hydrolase</keyword>
<name>A0ABP0GUG8_CLALP</name>
<evidence type="ECO:0000256" key="5">
    <source>
        <dbReference type="ARBA" id="ARBA00022759"/>
    </source>
</evidence>